<evidence type="ECO:0000313" key="2">
    <source>
        <dbReference type="Proteomes" id="UP000076715"/>
    </source>
</evidence>
<keyword evidence="2" id="KW-1185">Reference proteome</keyword>
<dbReference type="Proteomes" id="UP000076715">
    <property type="component" value="Unassembled WGS sequence"/>
</dbReference>
<organism evidence="1 2">
    <name type="scientific">Aquimarina aggregata</name>
    <dbReference type="NCBI Taxonomy" id="1642818"/>
    <lineage>
        <taxon>Bacteria</taxon>
        <taxon>Pseudomonadati</taxon>
        <taxon>Bacteroidota</taxon>
        <taxon>Flavobacteriia</taxon>
        <taxon>Flavobacteriales</taxon>
        <taxon>Flavobacteriaceae</taxon>
        <taxon>Aquimarina</taxon>
    </lineage>
</organism>
<comment type="caution">
    <text evidence="1">The sequence shown here is derived from an EMBL/GenBank/DDBJ whole genome shotgun (WGS) entry which is preliminary data.</text>
</comment>
<reference evidence="1 2" key="1">
    <citation type="submission" date="2016-01" db="EMBL/GenBank/DDBJ databases">
        <title>The draft genome sequence of Aquimarina sp. RZW4-3-2.</title>
        <authorList>
            <person name="Wang Y."/>
        </authorList>
    </citation>
    <scope>NUCLEOTIDE SEQUENCE [LARGE SCALE GENOMIC DNA]</scope>
    <source>
        <strain evidence="1 2">RZW4-3-2</strain>
    </source>
</reference>
<accession>A0A163CCE6</accession>
<proteinExistence type="predicted"/>
<dbReference type="EMBL" id="LQRT01000002">
    <property type="protein sequence ID" value="KZS42270.1"/>
    <property type="molecule type" value="Genomic_DNA"/>
</dbReference>
<protein>
    <submittedName>
        <fullName evidence="1">Uncharacterized protein</fullName>
    </submittedName>
</protein>
<gene>
    <name evidence="1" type="ORF">AWE51_02175</name>
</gene>
<dbReference type="RefSeq" id="WP_066309708.1">
    <property type="nucleotide sequence ID" value="NZ_CANLSS010000001.1"/>
</dbReference>
<dbReference type="AlphaFoldDB" id="A0A163CCE6"/>
<evidence type="ECO:0000313" key="1">
    <source>
        <dbReference type="EMBL" id="KZS42270.1"/>
    </source>
</evidence>
<dbReference type="OrthoDB" id="704518at2"/>
<dbReference type="STRING" id="1642818.AWE51_02175"/>
<sequence>MKFAKTIPFFIFILLFCQCSNEKSSKNRLIVPENWRTEVLDFPIEFAPKLDYTGFENVCFAPGWGTKGSPEYFSCAFLWVVDENPKLSAKKLELEIETYFDGLMQVVSSSDQNTSIQIPKSKAFFEKVKDNYYVGKLLTYDAFTTKKELKLNFIVNTNYCGEEKKHHVFFKISPQDTEHPIWKKMNTIKNNIVCK</sequence>
<name>A0A163CCE6_9FLAO</name>